<proteinExistence type="predicted"/>
<sequence length="119" mass="14434">MDKKRIIEKLDWLFKSALSAPDPTSKEFKEEQYLFFENYVHFLQDNGFTTRTILKENEKATDDSEIRVGDLTPEGLKFYFYGIRKWREKYDRAKDKKKAINDFAFIEKKLMKFREQKTK</sequence>
<dbReference type="EMBL" id="PENG01000002">
    <property type="protein sequence ID" value="PJI26552.1"/>
    <property type="molecule type" value="Genomic_DNA"/>
</dbReference>
<dbReference type="RefSeq" id="WP_088439144.1">
    <property type="nucleotide sequence ID" value="NZ_NHRV01000002.1"/>
</dbReference>
<dbReference type="EMBL" id="PENH01000002">
    <property type="protein sequence ID" value="PJI24111.1"/>
    <property type="molecule type" value="Genomic_DNA"/>
</dbReference>
<dbReference type="AlphaFoldDB" id="A0A2M8TJK1"/>
<evidence type="ECO:0000313" key="5">
    <source>
        <dbReference type="Proteomes" id="UP000229884"/>
    </source>
</evidence>
<dbReference type="Proteomes" id="UP000231201">
    <property type="component" value="Unassembled WGS sequence"/>
</dbReference>
<dbReference type="Proteomes" id="UP000229884">
    <property type="component" value="Unassembled WGS sequence"/>
</dbReference>
<gene>
    <name evidence="4" type="ORF">CTM58_12750</name>
    <name evidence="3" type="ORF">CTM59_08150</name>
    <name evidence="1" type="ORF">CUC04_09130</name>
    <name evidence="2" type="ORF">CUC04_09155</name>
</gene>
<accession>A0A2M8TJK1</accession>
<reference evidence="4 5" key="2">
    <citation type="submission" date="2017-11" db="EMBL/GenBank/DDBJ databases">
        <title>Genome sequencing of Prevotella intermedia KCOM 2832.</title>
        <authorList>
            <person name="Kook J.-K."/>
            <person name="Park S.-N."/>
            <person name="Lim Y.K."/>
        </authorList>
    </citation>
    <scope>NUCLEOTIDE SEQUENCE [LARGE SCALE GENOMIC DNA]</scope>
    <source>
        <strain evidence="4 5">KCOM 2832</strain>
    </source>
</reference>
<comment type="caution">
    <text evidence="3">The sequence shown here is derived from an EMBL/GenBank/DDBJ whole genome shotgun (WGS) entry which is preliminary data.</text>
</comment>
<organism evidence="3 7">
    <name type="scientific">Prevotella intermedia</name>
    <dbReference type="NCBI Taxonomy" id="28131"/>
    <lineage>
        <taxon>Bacteria</taxon>
        <taxon>Pseudomonadati</taxon>
        <taxon>Bacteroidota</taxon>
        <taxon>Bacteroidia</taxon>
        <taxon>Bacteroidales</taxon>
        <taxon>Prevotellaceae</taxon>
        <taxon>Prevotella</taxon>
    </lineage>
</organism>
<evidence type="ECO:0000313" key="7">
    <source>
        <dbReference type="Proteomes" id="UP000231201"/>
    </source>
</evidence>
<dbReference type="Proteomes" id="UP000230500">
    <property type="component" value="Unassembled WGS sequence"/>
</dbReference>
<evidence type="ECO:0000313" key="1">
    <source>
        <dbReference type="EMBL" id="PIN27524.1"/>
    </source>
</evidence>
<evidence type="ECO:0000313" key="4">
    <source>
        <dbReference type="EMBL" id="PJI26552.1"/>
    </source>
</evidence>
<reference evidence="1 6" key="1">
    <citation type="submission" date="2017-11" db="EMBL/GenBank/DDBJ databases">
        <title>Genome sequencing of Prevotella intermedia KCOM 2069.</title>
        <authorList>
            <person name="Kook J.-K."/>
            <person name="Park S.-N."/>
            <person name="Lim Y.K."/>
        </authorList>
    </citation>
    <scope>NUCLEOTIDE SEQUENCE [LARGE SCALE GENOMIC DNA]</scope>
    <source>
        <strain evidence="1 6">KCOM 2069</strain>
    </source>
</reference>
<dbReference type="EMBL" id="PESN01000002">
    <property type="protein sequence ID" value="PIN27524.1"/>
    <property type="molecule type" value="Genomic_DNA"/>
</dbReference>
<evidence type="ECO:0000313" key="2">
    <source>
        <dbReference type="EMBL" id="PIN27527.1"/>
    </source>
</evidence>
<protein>
    <submittedName>
        <fullName evidence="3">Cyclopropane-fatty-acyl-phospholipid synthase</fullName>
    </submittedName>
</protein>
<name>A0A2M8TJK1_PREIN</name>
<reference evidence="3 7" key="3">
    <citation type="submission" date="2017-11" db="EMBL/GenBank/DDBJ databases">
        <title>Genome sequencing of Prevotella intermedia KCOM 2833.</title>
        <authorList>
            <person name="Kook J.-K."/>
            <person name="Park S.-N."/>
            <person name="Lim Y.K."/>
        </authorList>
    </citation>
    <scope>NUCLEOTIDE SEQUENCE [LARGE SCALE GENOMIC DNA]</scope>
    <source>
        <strain evidence="3 7">KCOM 2833</strain>
    </source>
</reference>
<evidence type="ECO:0000313" key="3">
    <source>
        <dbReference type="EMBL" id="PJI24111.1"/>
    </source>
</evidence>
<evidence type="ECO:0000313" key="6">
    <source>
        <dbReference type="Proteomes" id="UP000230500"/>
    </source>
</evidence>
<dbReference type="EMBL" id="PESN01000002">
    <property type="protein sequence ID" value="PIN27527.1"/>
    <property type="molecule type" value="Genomic_DNA"/>
</dbReference>